<dbReference type="Gene3D" id="3.20.20.140">
    <property type="entry name" value="Metal-dependent hydrolases"/>
    <property type="match status" value="1"/>
</dbReference>
<dbReference type="SUPFAM" id="SSF51338">
    <property type="entry name" value="Composite domain of metallo-dependent hydrolases"/>
    <property type="match status" value="1"/>
</dbReference>
<dbReference type="SUPFAM" id="SSF51556">
    <property type="entry name" value="Metallo-dependent hydrolases"/>
    <property type="match status" value="1"/>
</dbReference>
<dbReference type="InterPro" id="IPR051781">
    <property type="entry name" value="Metallo-dep_Hydrolase"/>
</dbReference>
<protein>
    <recommendedName>
        <fullName evidence="1">Amidohydrolase-related domain-containing protein</fullName>
    </recommendedName>
</protein>
<evidence type="ECO:0000259" key="1">
    <source>
        <dbReference type="Pfam" id="PF01979"/>
    </source>
</evidence>
<feature type="domain" description="Amidohydrolase-related" evidence="1">
    <location>
        <begin position="94"/>
        <end position="250"/>
    </location>
</feature>
<dbReference type="GO" id="GO:0016810">
    <property type="term" value="F:hydrolase activity, acting on carbon-nitrogen (but not peptide) bonds"/>
    <property type="evidence" value="ECO:0007669"/>
    <property type="project" value="InterPro"/>
</dbReference>
<name>A0A381T8D1_9ZZZZ</name>
<dbReference type="InterPro" id="IPR011059">
    <property type="entry name" value="Metal-dep_hydrolase_composite"/>
</dbReference>
<reference evidence="2" key="1">
    <citation type="submission" date="2018-05" db="EMBL/GenBank/DDBJ databases">
        <authorList>
            <person name="Lanie J.A."/>
            <person name="Ng W.-L."/>
            <person name="Kazmierczak K.M."/>
            <person name="Andrzejewski T.M."/>
            <person name="Davidsen T.M."/>
            <person name="Wayne K.J."/>
            <person name="Tettelin H."/>
            <person name="Glass J.I."/>
            <person name="Rusch D."/>
            <person name="Podicherti R."/>
            <person name="Tsui H.-C.T."/>
            <person name="Winkler M.E."/>
        </authorList>
    </citation>
    <scope>NUCLEOTIDE SEQUENCE</scope>
</reference>
<dbReference type="PANTHER" id="PTHR43135:SF3">
    <property type="entry name" value="ALPHA-D-RIBOSE 1-METHYLPHOSPHONATE 5-TRIPHOSPHATE DIPHOSPHATASE"/>
    <property type="match status" value="1"/>
</dbReference>
<dbReference type="Pfam" id="PF01979">
    <property type="entry name" value="Amidohydro_1"/>
    <property type="match status" value="2"/>
</dbReference>
<organism evidence="2">
    <name type="scientific">marine metagenome</name>
    <dbReference type="NCBI Taxonomy" id="408172"/>
    <lineage>
        <taxon>unclassified sequences</taxon>
        <taxon>metagenomes</taxon>
        <taxon>ecological metagenomes</taxon>
    </lineage>
</organism>
<evidence type="ECO:0000313" key="2">
    <source>
        <dbReference type="EMBL" id="SVA12446.1"/>
    </source>
</evidence>
<dbReference type="InterPro" id="IPR032466">
    <property type="entry name" value="Metal_Hydrolase"/>
</dbReference>
<sequence length="477" mass="50584">MRNKGLMIIVGVLSVAGWAGAQTRSDLSDLTREFVSVDAPVIALTDVIVIDGSGGEPRPGQTVVITDNRITAVGPSSEVAVPDNAEVLTLSGHTVVPGLVGMHNHSYYTAAGGRAAQLDFSGPRIYLASGLTTIRTTGSRSTYAELNLKQAIESGEVPGPTLIVTGPYLTGGSGPSTMNRLGDPEAARRVVRYWAEEGVQWFKAYTEIGRAELGAAIDEAHKHGVKVTAHLCSVTYREAVALGIDNLEHGLFANTDYAVNKEPDKCPPGFRRDYYDLDIDGPEVQATFKAMIDNNVPMSSTLAVYEMSVPGRPPIDQRSLDVLAPEVAEDVLTENQRYTERDPGDYGTSPAVFKKAMEYELAFFRAGGTLGAGVDPTGYGAALPGFGDQRNYELLIEAGFEPGEAIQVMSANGAKILGMDDRIGTIEAGKIADLAVIEADLAADPANIKKIGTVFKNGVGFDSAKLIASITGYVGVR</sequence>
<dbReference type="Gene3D" id="2.30.40.10">
    <property type="entry name" value="Urease, subunit C, domain 1"/>
    <property type="match status" value="1"/>
</dbReference>
<dbReference type="EMBL" id="UINC01004185">
    <property type="protein sequence ID" value="SVA12446.1"/>
    <property type="molecule type" value="Genomic_DNA"/>
</dbReference>
<gene>
    <name evidence="2" type="ORF">METZ01_LOCUS65300</name>
</gene>
<dbReference type="PANTHER" id="PTHR43135">
    <property type="entry name" value="ALPHA-D-RIBOSE 1-METHYLPHOSPHONATE 5-TRIPHOSPHATE DIPHOSPHATASE"/>
    <property type="match status" value="1"/>
</dbReference>
<feature type="domain" description="Amidohydrolase-related" evidence="1">
    <location>
        <begin position="397"/>
        <end position="458"/>
    </location>
</feature>
<proteinExistence type="predicted"/>
<accession>A0A381T8D1</accession>
<dbReference type="InterPro" id="IPR006680">
    <property type="entry name" value="Amidohydro-rel"/>
</dbReference>
<dbReference type="AlphaFoldDB" id="A0A381T8D1"/>